<dbReference type="Proteomes" id="UP001055156">
    <property type="component" value="Unassembled WGS sequence"/>
</dbReference>
<comment type="caution">
    <text evidence="1">The sequence shown here is derived from an EMBL/GenBank/DDBJ whole genome shotgun (WGS) entry which is preliminary data.</text>
</comment>
<reference evidence="1" key="1">
    <citation type="journal article" date="2021" name="Front. Microbiol.">
        <title>Comprehensive Comparative Genomics and Phenotyping of Methylobacterium Species.</title>
        <authorList>
            <person name="Alessa O."/>
            <person name="Ogura Y."/>
            <person name="Fujitani Y."/>
            <person name="Takami H."/>
            <person name="Hayashi T."/>
            <person name="Sahin N."/>
            <person name="Tani A."/>
        </authorList>
    </citation>
    <scope>NUCLEOTIDE SEQUENCE</scope>
    <source>
        <strain evidence="1">NBRC 15689</strain>
    </source>
</reference>
<keyword evidence="2" id="KW-1185">Reference proteome</keyword>
<reference evidence="1" key="2">
    <citation type="submission" date="2021-08" db="EMBL/GenBank/DDBJ databases">
        <authorList>
            <person name="Tani A."/>
            <person name="Ola A."/>
            <person name="Ogura Y."/>
            <person name="Katsura K."/>
            <person name="Hayashi T."/>
        </authorList>
    </citation>
    <scope>NUCLEOTIDE SEQUENCE</scope>
    <source>
        <strain evidence="1">NBRC 15689</strain>
    </source>
</reference>
<evidence type="ECO:0000313" key="1">
    <source>
        <dbReference type="EMBL" id="GJE26239.1"/>
    </source>
</evidence>
<sequence>MSAHAIAAELRAKIRAERRRRRCSDQAAELEAHDSFCTQLEQGLNDLVRAIGTSDGLSLRLGERVFGRRVVSVVARDRVRPHRATRG</sequence>
<evidence type="ECO:0000313" key="2">
    <source>
        <dbReference type="Proteomes" id="UP001055156"/>
    </source>
</evidence>
<dbReference type="EMBL" id="BPQV01000003">
    <property type="protein sequence ID" value="GJE26239.1"/>
    <property type="molecule type" value="Genomic_DNA"/>
</dbReference>
<proteinExistence type="predicted"/>
<protein>
    <submittedName>
        <fullName evidence="1">Uncharacterized protein</fullName>
    </submittedName>
</protein>
<organism evidence="1 2">
    <name type="scientific">Methylobacterium organophilum</name>
    <dbReference type="NCBI Taxonomy" id="410"/>
    <lineage>
        <taxon>Bacteria</taxon>
        <taxon>Pseudomonadati</taxon>
        <taxon>Pseudomonadota</taxon>
        <taxon>Alphaproteobacteria</taxon>
        <taxon>Hyphomicrobiales</taxon>
        <taxon>Methylobacteriaceae</taxon>
        <taxon>Methylobacterium</taxon>
    </lineage>
</organism>
<name>A0ABQ4T6R2_METOR</name>
<gene>
    <name evidence="1" type="ORF">LKMONMHP_1088</name>
</gene>
<accession>A0ABQ4T6R2</accession>
<dbReference type="RefSeq" id="WP_238310208.1">
    <property type="nucleotide sequence ID" value="NZ_BPQV01000003.1"/>
</dbReference>